<feature type="domain" description="Cation/H+ exchanger transmembrane" evidence="11">
    <location>
        <begin position="95"/>
        <end position="485"/>
    </location>
</feature>
<dbReference type="GO" id="GO:0015386">
    <property type="term" value="F:potassium:proton antiporter activity"/>
    <property type="evidence" value="ECO:0007669"/>
    <property type="project" value="TreeGrafter"/>
</dbReference>
<dbReference type="PANTHER" id="PTHR10110">
    <property type="entry name" value="SODIUM/HYDROGEN EXCHANGER"/>
    <property type="match status" value="1"/>
</dbReference>
<dbReference type="PRINTS" id="PR01084">
    <property type="entry name" value="NAHEXCHNGR"/>
</dbReference>
<evidence type="ECO:0000256" key="9">
    <source>
        <dbReference type="SAM" id="MobiDB-lite"/>
    </source>
</evidence>
<feature type="compositionally biased region" description="Basic residues" evidence="9">
    <location>
        <begin position="712"/>
        <end position="722"/>
    </location>
</feature>
<name>A0A4D9D3Z2_9STRA</name>
<keyword evidence="5" id="KW-0915">Sodium</keyword>
<evidence type="ECO:0000256" key="4">
    <source>
        <dbReference type="ARBA" id="ARBA00022989"/>
    </source>
</evidence>
<evidence type="ECO:0000256" key="6">
    <source>
        <dbReference type="ARBA" id="ARBA00023065"/>
    </source>
</evidence>
<evidence type="ECO:0000256" key="5">
    <source>
        <dbReference type="ARBA" id="ARBA00023053"/>
    </source>
</evidence>
<accession>A0A4D9D3Z2</accession>
<keyword evidence="4 10" id="KW-1133">Transmembrane helix</keyword>
<feature type="transmembrane region" description="Helical" evidence="10">
    <location>
        <begin position="391"/>
        <end position="419"/>
    </location>
</feature>
<sequence>MEINRSSAGLDNISTPKNDFPSSSPGDSFTNGMHSMPDEGAVNLLVDLPASVQSLLLNIILIFVTIYLSNASDYLRSVVHKNPDLRFRPLLRLVTDMPESTIAVIAGMILGFILSEGFSIRAHFSEEVFFYFILPPIIFYQGYSLKKRNFFRYFHYIFTLGVVGTLMHMGVVALALIFLNKAWISLGLPLVGWDDVTKGQALEINDILLLSSVLSSADEVAALAMVNKDDHPKLSALLFGEGVLNDAVSILLFRSVLRGDADSSFYAVTVAYTAIFLLFSSTLIGLAVGLGISRLLKVNTGLNDHPTRQTIIIVLGCYVSYAVAELLDVNGVLSVFVCGIIFSHFAWHCLAPEAKIGTAIFSRSLSQIAEIYSFTALGLSVYRFHTRDFSLRYLCVSVMSMGLARACVVFGLFGLVVYCDRENDSASPWKDQLVLFGAGLVRGAITWAQALQLPGKNRKVLISTTLQVISFTLVVVGGALPSMLRALGMGETDSLEAPEMVGVAEAVSDSGYDVEGDINNGETPPCFSRATSSEDVRPLLNRDDSFGRKGGRSYRAAPKDAHLSPIPDAPPLLRGGSIEPSMVLKGRVHRLWAHIDETLKPFFGGRSRLPAPGGSYISSAEGCYMSTATLRSAQSYYGSTAPNALNSGPDVKRPDGQYGKTKGSTGASNNSAVDPQALKASFKSSGFKVPTRILSKLANQKPDGSSVEPKKTSSRKLGPSKK</sequence>
<evidence type="ECO:0000313" key="13">
    <source>
        <dbReference type="Proteomes" id="UP000355283"/>
    </source>
</evidence>
<feature type="transmembrane region" description="Helical" evidence="10">
    <location>
        <begin position="90"/>
        <end position="113"/>
    </location>
</feature>
<evidence type="ECO:0000256" key="8">
    <source>
        <dbReference type="ARBA" id="ARBA00023201"/>
    </source>
</evidence>
<dbReference type="GO" id="GO:0005886">
    <property type="term" value="C:plasma membrane"/>
    <property type="evidence" value="ECO:0007669"/>
    <property type="project" value="TreeGrafter"/>
</dbReference>
<feature type="region of interest" description="Disordered" evidence="9">
    <location>
        <begin position="1"/>
        <end position="32"/>
    </location>
</feature>
<comment type="caution">
    <text evidence="12">The sequence shown here is derived from an EMBL/GenBank/DDBJ whole genome shotgun (WGS) entry which is preliminary data.</text>
</comment>
<keyword evidence="6" id="KW-0406">Ion transport</keyword>
<evidence type="ECO:0000256" key="7">
    <source>
        <dbReference type="ARBA" id="ARBA00023136"/>
    </source>
</evidence>
<feature type="transmembrane region" description="Helical" evidence="10">
    <location>
        <begin position="157"/>
        <end position="179"/>
    </location>
</feature>
<dbReference type="InterPro" id="IPR006153">
    <property type="entry name" value="Cation/H_exchanger_TM"/>
</dbReference>
<keyword evidence="7 10" id="KW-0472">Membrane</keyword>
<dbReference type="AlphaFoldDB" id="A0A4D9D3Z2"/>
<feature type="transmembrane region" description="Helical" evidence="10">
    <location>
        <begin position="368"/>
        <end position="385"/>
    </location>
</feature>
<feature type="transmembrane region" description="Helical" evidence="10">
    <location>
        <begin position="234"/>
        <end position="253"/>
    </location>
</feature>
<dbReference type="InterPro" id="IPR018422">
    <property type="entry name" value="Cation/H_exchanger_CPA1"/>
</dbReference>
<dbReference type="PANTHER" id="PTHR10110:SF187">
    <property type="entry name" value="SODIUM_HYDROGEN EXCHANGER"/>
    <property type="match status" value="1"/>
</dbReference>
<evidence type="ECO:0000256" key="3">
    <source>
        <dbReference type="ARBA" id="ARBA00022692"/>
    </source>
</evidence>
<feature type="compositionally biased region" description="Polar residues" evidence="9">
    <location>
        <begin position="662"/>
        <end position="673"/>
    </location>
</feature>
<evidence type="ECO:0000259" key="11">
    <source>
        <dbReference type="Pfam" id="PF00999"/>
    </source>
</evidence>
<protein>
    <recommendedName>
        <fullName evidence="11">Cation/H+ exchanger transmembrane domain-containing protein</fullName>
    </recommendedName>
</protein>
<dbReference type="GO" id="GO:0051453">
    <property type="term" value="P:regulation of intracellular pH"/>
    <property type="evidence" value="ECO:0007669"/>
    <property type="project" value="TreeGrafter"/>
</dbReference>
<feature type="transmembrane region" description="Helical" evidence="10">
    <location>
        <begin position="128"/>
        <end position="145"/>
    </location>
</feature>
<proteinExistence type="predicted"/>
<organism evidence="12 13">
    <name type="scientific">Nannochloropsis salina CCMP1776</name>
    <dbReference type="NCBI Taxonomy" id="1027361"/>
    <lineage>
        <taxon>Eukaryota</taxon>
        <taxon>Sar</taxon>
        <taxon>Stramenopiles</taxon>
        <taxon>Ochrophyta</taxon>
        <taxon>Eustigmatophyceae</taxon>
        <taxon>Eustigmatales</taxon>
        <taxon>Monodopsidaceae</taxon>
        <taxon>Microchloropsis</taxon>
        <taxon>Microchloropsis salina</taxon>
    </lineage>
</organism>
<dbReference type="EMBL" id="SDOX01000008">
    <property type="protein sequence ID" value="TFJ86451.1"/>
    <property type="molecule type" value="Genomic_DNA"/>
</dbReference>
<keyword evidence="2" id="KW-0813">Transport</keyword>
<feature type="region of interest" description="Disordered" evidence="9">
    <location>
        <begin position="641"/>
        <end position="673"/>
    </location>
</feature>
<comment type="subcellular location">
    <subcellularLocation>
        <location evidence="1">Membrane</location>
        <topology evidence="1">Multi-pass membrane protein</topology>
    </subcellularLocation>
</comment>
<feature type="transmembrane region" description="Helical" evidence="10">
    <location>
        <begin position="431"/>
        <end position="448"/>
    </location>
</feature>
<feature type="transmembrane region" description="Helical" evidence="10">
    <location>
        <begin position="265"/>
        <end position="292"/>
    </location>
</feature>
<evidence type="ECO:0000256" key="10">
    <source>
        <dbReference type="SAM" id="Phobius"/>
    </source>
</evidence>
<keyword evidence="3 10" id="KW-0812">Transmembrane</keyword>
<feature type="transmembrane region" description="Helical" evidence="10">
    <location>
        <begin position="50"/>
        <end position="69"/>
    </location>
</feature>
<dbReference type="Proteomes" id="UP000355283">
    <property type="component" value="Unassembled WGS sequence"/>
</dbReference>
<feature type="transmembrane region" description="Helical" evidence="10">
    <location>
        <begin position="329"/>
        <end position="347"/>
    </location>
</feature>
<evidence type="ECO:0000313" key="12">
    <source>
        <dbReference type="EMBL" id="TFJ86451.1"/>
    </source>
</evidence>
<dbReference type="GO" id="GO:0015385">
    <property type="term" value="F:sodium:proton antiporter activity"/>
    <property type="evidence" value="ECO:0007669"/>
    <property type="project" value="InterPro"/>
</dbReference>
<reference evidence="12 13" key="1">
    <citation type="submission" date="2019-01" db="EMBL/GenBank/DDBJ databases">
        <title>Nuclear Genome Assembly of the Microalgal Biofuel strain Nannochloropsis salina CCMP1776.</title>
        <authorList>
            <person name="Hovde B."/>
        </authorList>
    </citation>
    <scope>NUCLEOTIDE SEQUENCE [LARGE SCALE GENOMIC DNA]</scope>
    <source>
        <strain evidence="12 13">CCMP1776</strain>
    </source>
</reference>
<dbReference type="Pfam" id="PF00999">
    <property type="entry name" value="Na_H_Exchanger"/>
    <property type="match status" value="1"/>
</dbReference>
<keyword evidence="8" id="KW-0739">Sodium transport</keyword>
<feature type="region of interest" description="Disordered" evidence="9">
    <location>
        <begin position="693"/>
        <end position="722"/>
    </location>
</feature>
<gene>
    <name evidence="12" type="ORF">NSK_002108</name>
</gene>
<dbReference type="OrthoDB" id="196264at2759"/>
<feature type="region of interest" description="Disordered" evidence="9">
    <location>
        <begin position="539"/>
        <end position="565"/>
    </location>
</feature>
<dbReference type="GO" id="GO:0098719">
    <property type="term" value="P:sodium ion import across plasma membrane"/>
    <property type="evidence" value="ECO:0007669"/>
    <property type="project" value="TreeGrafter"/>
</dbReference>
<dbReference type="Gene3D" id="6.10.140.1330">
    <property type="match status" value="1"/>
</dbReference>
<dbReference type="InterPro" id="IPR004709">
    <property type="entry name" value="NaH_exchanger"/>
</dbReference>
<keyword evidence="13" id="KW-1185">Reference proteome</keyword>
<evidence type="ECO:0000256" key="1">
    <source>
        <dbReference type="ARBA" id="ARBA00004141"/>
    </source>
</evidence>
<feature type="transmembrane region" description="Helical" evidence="10">
    <location>
        <begin position="460"/>
        <end position="480"/>
    </location>
</feature>
<evidence type="ECO:0000256" key="2">
    <source>
        <dbReference type="ARBA" id="ARBA00022448"/>
    </source>
</evidence>